<sequence>MQRKRWRWSGSHSDKRAAAWLLLALLLLMCRNDDGQAYDEAIWTASWFDALDVDRGGVGKAGECIGDGYQLLWVGGSGDLVWLKVCQSGGTSGWPPPEAGAASGQQDKLIR</sequence>
<keyword evidence="4" id="KW-1185">Reference proteome</keyword>
<evidence type="ECO:0000256" key="2">
    <source>
        <dbReference type="SAM" id="SignalP"/>
    </source>
</evidence>
<dbReference type="Proteomes" id="UP000036403">
    <property type="component" value="Unassembled WGS sequence"/>
</dbReference>
<evidence type="ECO:0000313" key="3">
    <source>
        <dbReference type="EMBL" id="KMQ84406.1"/>
    </source>
</evidence>
<protein>
    <submittedName>
        <fullName evidence="3">Uncharacterized protein</fullName>
    </submittedName>
</protein>
<keyword evidence="2" id="KW-0732">Signal</keyword>
<evidence type="ECO:0000313" key="4">
    <source>
        <dbReference type="Proteomes" id="UP000036403"/>
    </source>
</evidence>
<dbReference type="PaxDb" id="67767-A0A0J7K2H3"/>
<feature type="signal peptide" evidence="2">
    <location>
        <begin position="1"/>
        <end position="37"/>
    </location>
</feature>
<feature type="non-terminal residue" evidence="3">
    <location>
        <position position="111"/>
    </location>
</feature>
<evidence type="ECO:0000256" key="1">
    <source>
        <dbReference type="SAM" id="MobiDB-lite"/>
    </source>
</evidence>
<organism evidence="3 4">
    <name type="scientific">Lasius niger</name>
    <name type="common">Black garden ant</name>
    <dbReference type="NCBI Taxonomy" id="67767"/>
    <lineage>
        <taxon>Eukaryota</taxon>
        <taxon>Metazoa</taxon>
        <taxon>Ecdysozoa</taxon>
        <taxon>Arthropoda</taxon>
        <taxon>Hexapoda</taxon>
        <taxon>Insecta</taxon>
        <taxon>Pterygota</taxon>
        <taxon>Neoptera</taxon>
        <taxon>Endopterygota</taxon>
        <taxon>Hymenoptera</taxon>
        <taxon>Apocrita</taxon>
        <taxon>Aculeata</taxon>
        <taxon>Formicoidea</taxon>
        <taxon>Formicidae</taxon>
        <taxon>Formicinae</taxon>
        <taxon>Lasius</taxon>
        <taxon>Lasius</taxon>
    </lineage>
</organism>
<proteinExistence type="predicted"/>
<comment type="caution">
    <text evidence="3">The sequence shown here is derived from an EMBL/GenBank/DDBJ whole genome shotgun (WGS) entry which is preliminary data.</text>
</comment>
<accession>A0A0J7K2H3</accession>
<name>A0A0J7K2H3_LASNI</name>
<dbReference type="EMBL" id="LBMM01016483">
    <property type="protein sequence ID" value="KMQ84406.1"/>
    <property type="molecule type" value="Genomic_DNA"/>
</dbReference>
<dbReference type="AlphaFoldDB" id="A0A0J7K2H3"/>
<feature type="chain" id="PRO_5005289940" evidence="2">
    <location>
        <begin position="38"/>
        <end position="111"/>
    </location>
</feature>
<feature type="region of interest" description="Disordered" evidence="1">
    <location>
        <begin position="90"/>
        <end position="111"/>
    </location>
</feature>
<gene>
    <name evidence="3" type="ORF">RF55_17803</name>
</gene>
<reference evidence="3 4" key="1">
    <citation type="submission" date="2015-04" db="EMBL/GenBank/DDBJ databases">
        <title>Lasius niger genome sequencing.</title>
        <authorList>
            <person name="Konorov E.A."/>
            <person name="Nikitin M.A."/>
            <person name="Kirill M.V."/>
            <person name="Chang P."/>
        </authorList>
    </citation>
    <scope>NUCLEOTIDE SEQUENCE [LARGE SCALE GENOMIC DNA]</scope>
    <source>
        <tissue evidence="3">Whole</tissue>
    </source>
</reference>